<reference evidence="1 2" key="1">
    <citation type="submission" date="2019-07" db="EMBL/GenBank/DDBJ databases">
        <title>Whole genome shotgun sequence of Adhaeribacter aerolatus NBRC 106133.</title>
        <authorList>
            <person name="Hosoyama A."/>
            <person name="Uohara A."/>
            <person name="Ohji S."/>
            <person name="Ichikawa N."/>
        </authorList>
    </citation>
    <scope>NUCLEOTIDE SEQUENCE [LARGE SCALE GENOMIC DNA]</scope>
    <source>
        <strain evidence="1 2">NBRC 106133</strain>
    </source>
</reference>
<dbReference type="RefSeq" id="WP_146899784.1">
    <property type="nucleotide sequence ID" value="NZ_BJYS01000024.1"/>
</dbReference>
<gene>
    <name evidence="1" type="ORF">AAE02nite_32200</name>
</gene>
<organism evidence="1 2">
    <name type="scientific">Adhaeribacter aerolatus</name>
    <dbReference type="NCBI Taxonomy" id="670289"/>
    <lineage>
        <taxon>Bacteria</taxon>
        <taxon>Pseudomonadati</taxon>
        <taxon>Bacteroidota</taxon>
        <taxon>Cytophagia</taxon>
        <taxon>Cytophagales</taxon>
        <taxon>Hymenobacteraceae</taxon>
        <taxon>Adhaeribacter</taxon>
    </lineage>
</organism>
<proteinExistence type="predicted"/>
<evidence type="ECO:0000313" key="2">
    <source>
        <dbReference type="Proteomes" id="UP000321532"/>
    </source>
</evidence>
<sequence length="104" mass="11164">MDILLDVITGMGLSRQPADGTDQDAPMVDAVPEGDIDAGAMEVPLAVLELMFVQVGVYILKATRGIIVELDVQKPVKVLINLQNVIGKKSLCNLIKAIGYRFIG</sequence>
<name>A0A512B0R6_9BACT</name>
<keyword evidence="2" id="KW-1185">Reference proteome</keyword>
<dbReference type="AlphaFoldDB" id="A0A512B0R6"/>
<comment type="caution">
    <text evidence="1">The sequence shown here is derived from an EMBL/GenBank/DDBJ whole genome shotgun (WGS) entry which is preliminary data.</text>
</comment>
<protein>
    <submittedName>
        <fullName evidence="1">Uncharacterized protein</fullName>
    </submittedName>
</protein>
<dbReference type="EMBL" id="BJYS01000024">
    <property type="protein sequence ID" value="GEO05556.1"/>
    <property type="molecule type" value="Genomic_DNA"/>
</dbReference>
<accession>A0A512B0R6</accession>
<evidence type="ECO:0000313" key="1">
    <source>
        <dbReference type="EMBL" id="GEO05556.1"/>
    </source>
</evidence>
<dbReference type="Proteomes" id="UP000321532">
    <property type="component" value="Unassembled WGS sequence"/>
</dbReference>